<evidence type="ECO:0000256" key="1">
    <source>
        <dbReference type="ARBA" id="ARBA00004604"/>
    </source>
</evidence>
<name>A0A0D2JTS4_9CHLO</name>
<evidence type="ECO:0000256" key="4">
    <source>
        <dbReference type="PROSITE-ProRule" id="PRU00176"/>
    </source>
</evidence>
<keyword evidence="8" id="KW-1185">Reference proteome</keyword>
<keyword evidence="3" id="KW-0539">Nucleus</keyword>
<accession>A0A0D2JTS4</accession>
<dbReference type="OrthoDB" id="21467at2759"/>
<dbReference type="CDD" id="cd12307">
    <property type="entry name" value="RRM_NIFK_like"/>
    <property type="match status" value="1"/>
</dbReference>
<dbReference type="KEGG" id="mng:MNEG_5633"/>
<dbReference type="PANTHER" id="PTHR46754">
    <property type="entry name" value="MKI67 FHA DOMAIN-INTERACTING NUCLEOLAR PHOSPHOPROTEIN"/>
    <property type="match status" value="1"/>
</dbReference>
<dbReference type="InterPro" id="IPR035979">
    <property type="entry name" value="RBD_domain_sf"/>
</dbReference>
<sequence length="202" mass="22424">MGSSKKRKAQQDAAEERDDTLPSTSGGGGGSSGGADGGDLSSVVYIGHLPHGFYEDQLLGFFSQFGRLSRVRVSRSKKTGRAKHYAFLEFAVPEVARIAAEAMDGHFMFAQRLSVRCLKQGEVHPLLFKGANRKFKQVPWRKIEAERHNRPRTPQEHAKRVAVLLRRDRKRQAKIAEAGIDYEYDGLAAALPGKAKKIKFSD</sequence>
<gene>
    <name evidence="7" type="ORF">MNEG_5633</name>
</gene>
<evidence type="ECO:0000256" key="5">
    <source>
        <dbReference type="SAM" id="MobiDB-lite"/>
    </source>
</evidence>
<dbReference type="AlphaFoldDB" id="A0A0D2JTS4"/>
<dbReference type="SUPFAM" id="SSF54928">
    <property type="entry name" value="RNA-binding domain, RBD"/>
    <property type="match status" value="1"/>
</dbReference>
<evidence type="ECO:0000256" key="2">
    <source>
        <dbReference type="ARBA" id="ARBA00022884"/>
    </source>
</evidence>
<dbReference type="GO" id="GO:0003723">
    <property type="term" value="F:RNA binding"/>
    <property type="evidence" value="ECO:0007669"/>
    <property type="project" value="UniProtKB-UniRule"/>
</dbReference>
<feature type="domain" description="RRM" evidence="6">
    <location>
        <begin position="42"/>
        <end position="120"/>
    </location>
</feature>
<dbReference type="STRING" id="145388.A0A0D2JTS4"/>
<feature type="compositionally biased region" description="Gly residues" evidence="5">
    <location>
        <begin position="25"/>
        <end position="35"/>
    </location>
</feature>
<evidence type="ECO:0000259" key="6">
    <source>
        <dbReference type="PROSITE" id="PS50102"/>
    </source>
</evidence>
<dbReference type="SMART" id="SM00360">
    <property type="entry name" value="RRM"/>
    <property type="match status" value="1"/>
</dbReference>
<feature type="region of interest" description="Disordered" evidence="5">
    <location>
        <begin position="1"/>
        <end position="35"/>
    </location>
</feature>
<evidence type="ECO:0000256" key="3">
    <source>
        <dbReference type="ARBA" id="ARBA00023242"/>
    </source>
</evidence>
<organism evidence="7 8">
    <name type="scientific">Monoraphidium neglectum</name>
    <dbReference type="NCBI Taxonomy" id="145388"/>
    <lineage>
        <taxon>Eukaryota</taxon>
        <taxon>Viridiplantae</taxon>
        <taxon>Chlorophyta</taxon>
        <taxon>core chlorophytes</taxon>
        <taxon>Chlorophyceae</taxon>
        <taxon>CS clade</taxon>
        <taxon>Sphaeropleales</taxon>
        <taxon>Selenastraceae</taxon>
        <taxon>Monoraphidium</taxon>
    </lineage>
</organism>
<keyword evidence="2 4" id="KW-0694">RNA-binding</keyword>
<proteinExistence type="predicted"/>
<comment type="subcellular location">
    <subcellularLocation>
        <location evidence="1">Nucleus</location>
        <location evidence="1">Nucleolus</location>
    </subcellularLocation>
</comment>
<dbReference type="Proteomes" id="UP000054498">
    <property type="component" value="Unassembled WGS sequence"/>
</dbReference>
<dbReference type="Gene3D" id="3.30.70.330">
    <property type="match status" value="1"/>
</dbReference>
<dbReference type="GeneID" id="25738510"/>
<evidence type="ECO:0000313" key="7">
    <source>
        <dbReference type="EMBL" id="KIZ02323.1"/>
    </source>
</evidence>
<evidence type="ECO:0000313" key="8">
    <source>
        <dbReference type="Proteomes" id="UP000054498"/>
    </source>
</evidence>
<reference evidence="7 8" key="1">
    <citation type="journal article" date="2013" name="BMC Genomics">
        <title>Reconstruction of the lipid metabolism for the microalga Monoraphidium neglectum from its genome sequence reveals characteristics suitable for biofuel production.</title>
        <authorList>
            <person name="Bogen C."/>
            <person name="Al-Dilaimi A."/>
            <person name="Albersmeier A."/>
            <person name="Wichmann J."/>
            <person name="Grundmann M."/>
            <person name="Rupp O."/>
            <person name="Lauersen K.J."/>
            <person name="Blifernez-Klassen O."/>
            <person name="Kalinowski J."/>
            <person name="Goesmann A."/>
            <person name="Mussgnug J.H."/>
            <person name="Kruse O."/>
        </authorList>
    </citation>
    <scope>NUCLEOTIDE SEQUENCE [LARGE SCALE GENOMIC DNA]</scope>
    <source>
        <strain evidence="7 8">SAG 48.87</strain>
    </source>
</reference>
<dbReference type="InterPro" id="IPR012677">
    <property type="entry name" value="Nucleotide-bd_a/b_plait_sf"/>
</dbReference>
<dbReference type="EMBL" id="KK101074">
    <property type="protein sequence ID" value="KIZ02323.1"/>
    <property type="molecule type" value="Genomic_DNA"/>
</dbReference>
<dbReference type="RefSeq" id="XP_013901342.1">
    <property type="nucleotide sequence ID" value="XM_014045888.1"/>
</dbReference>
<dbReference type="GO" id="GO:0005730">
    <property type="term" value="C:nucleolus"/>
    <property type="evidence" value="ECO:0007669"/>
    <property type="project" value="UniProtKB-SubCell"/>
</dbReference>
<dbReference type="InterPro" id="IPR000504">
    <property type="entry name" value="RRM_dom"/>
</dbReference>
<dbReference type="PROSITE" id="PS50102">
    <property type="entry name" value="RRM"/>
    <property type="match status" value="1"/>
</dbReference>
<protein>
    <submittedName>
        <fullName evidence="7">Putative RNA-binding protein</fullName>
    </submittedName>
</protein>
<dbReference type="Pfam" id="PF00076">
    <property type="entry name" value="RRM_1"/>
    <property type="match status" value="1"/>
</dbReference>